<evidence type="ECO:0000313" key="2">
    <source>
        <dbReference type="EMBL" id="GMR45048.1"/>
    </source>
</evidence>
<gene>
    <name evidence="2" type="ORF">PMAYCL1PPCAC_15243</name>
</gene>
<feature type="signal peptide" evidence="1">
    <location>
        <begin position="1"/>
        <end position="18"/>
    </location>
</feature>
<feature type="chain" id="PRO_5042928755" evidence="1">
    <location>
        <begin position="19"/>
        <end position="101"/>
    </location>
</feature>
<dbReference type="AlphaFoldDB" id="A0AAN5CIH6"/>
<dbReference type="Proteomes" id="UP001328107">
    <property type="component" value="Unassembled WGS sequence"/>
</dbReference>
<protein>
    <submittedName>
        <fullName evidence="2">Uncharacterized protein</fullName>
    </submittedName>
</protein>
<proteinExistence type="predicted"/>
<organism evidence="2 3">
    <name type="scientific">Pristionchus mayeri</name>
    <dbReference type="NCBI Taxonomy" id="1317129"/>
    <lineage>
        <taxon>Eukaryota</taxon>
        <taxon>Metazoa</taxon>
        <taxon>Ecdysozoa</taxon>
        <taxon>Nematoda</taxon>
        <taxon>Chromadorea</taxon>
        <taxon>Rhabditida</taxon>
        <taxon>Rhabditina</taxon>
        <taxon>Diplogasteromorpha</taxon>
        <taxon>Diplogasteroidea</taxon>
        <taxon>Neodiplogasteridae</taxon>
        <taxon>Pristionchus</taxon>
    </lineage>
</organism>
<evidence type="ECO:0000256" key="1">
    <source>
        <dbReference type="SAM" id="SignalP"/>
    </source>
</evidence>
<sequence>MQNFGLLITALLIVSSLSLKMTPEIGEEITNTIMVKKNEESESKQCILPSFLCFLRASNLVAAQKILKENTEADRNMAINKYMVDTCGSMKSCMVCPLDLA</sequence>
<name>A0AAN5CIH6_9BILA</name>
<comment type="caution">
    <text evidence="2">The sequence shown here is derived from an EMBL/GenBank/DDBJ whole genome shotgun (WGS) entry which is preliminary data.</text>
</comment>
<keyword evidence="3" id="KW-1185">Reference proteome</keyword>
<accession>A0AAN5CIH6</accession>
<dbReference type="EMBL" id="BTRK01000004">
    <property type="protein sequence ID" value="GMR45048.1"/>
    <property type="molecule type" value="Genomic_DNA"/>
</dbReference>
<keyword evidence="1" id="KW-0732">Signal</keyword>
<evidence type="ECO:0000313" key="3">
    <source>
        <dbReference type="Proteomes" id="UP001328107"/>
    </source>
</evidence>
<reference evidence="3" key="1">
    <citation type="submission" date="2022-10" db="EMBL/GenBank/DDBJ databases">
        <title>Genome assembly of Pristionchus species.</title>
        <authorList>
            <person name="Yoshida K."/>
            <person name="Sommer R.J."/>
        </authorList>
    </citation>
    <scope>NUCLEOTIDE SEQUENCE [LARGE SCALE GENOMIC DNA]</scope>
    <source>
        <strain evidence="3">RS5460</strain>
    </source>
</reference>